<reference evidence="2" key="2">
    <citation type="submission" date="2021-04" db="EMBL/GenBank/DDBJ databases">
        <authorList>
            <person name="Gilroy R."/>
        </authorList>
    </citation>
    <scope>NUCLEOTIDE SEQUENCE</scope>
    <source>
        <strain evidence="2">ChiBcec15-1070</strain>
    </source>
</reference>
<evidence type="ECO:0000313" key="2">
    <source>
        <dbReference type="EMBL" id="HIW11386.1"/>
    </source>
</evidence>
<reference evidence="2" key="1">
    <citation type="journal article" date="2021" name="PeerJ">
        <title>Extensive microbial diversity within the chicken gut microbiome revealed by metagenomics and culture.</title>
        <authorList>
            <person name="Gilroy R."/>
            <person name="Ravi A."/>
            <person name="Getino M."/>
            <person name="Pursley I."/>
            <person name="Horton D.L."/>
            <person name="Alikhan N.F."/>
            <person name="Baker D."/>
            <person name="Gharbi K."/>
            <person name="Hall N."/>
            <person name="Watson M."/>
            <person name="Adriaenssens E.M."/>
            <person name="Foster-Nyarko E."/>
            <person name="Jarju S."/>
            <person name="Secka A."/>
            <person name="Antonio M."/>
            <person name="Oren A."/>
            <person name="Chaudhuri R.R."/>
            <person name="La Ragione R."/>
            <person name="Hildebrand F."/>
            <person name="Pallen M.J."/>
        </authorList>
    </citation>
    <scope>NUCLEOTIDE SEQUENCE</scope>
    <source>
        <strain evidence="2">ChiBcec15-1070</strain>
    </source>
</reference>
<evidence type="ECO:0000256" key="1">
    <source>
        <dbReference type="SAM" id="Phobius"/>
    </source>
</evidence>
<evidence type="ECO:0000313" key="3">
    <source>
        <dbReference type="Proteomes" id="UP000823926"/>
    </source>
</evidence>
<accession>A0A9D1TYH6</accession>
<gene>
    <name evidence="2" type="ORF">H9888_07825</name>
</gene>
<keyword evidence="1" id="KW-0472">Membrane</keyword>
<organism evidence="2 3">
    <name type="scientific">Candidatus Rikenella faecigallinarum</name>
    <dbReference type="NCBI Taxonomy" id="2838745"/>
    <lineage>
        <taxon>Bacteria</taxon>
        <taxon>Pseudomonadati</taxon>
        <taxon>Bacteroidota</taxon>
        <taxon>Bacteroidia</taxon>
        <taxon>Bacteroidales</taxon>
        <taxon>Rikenellaceae</taxon>
        <taxon>Rikenella</taxon>
    </lineage>
</organism>
<keyword evidence="1" id="KW-1133">Transmembrane helix</keyword>
<evidence type="ECO:0008006" key="4">
    <source>
        <dbReference type="Google" id="ProtNLM"/>
    </source>
</evidence>
<dbReference type="EMBL" id="DXHL01000035">
    <property type="protein sequence ID" value="HIW11386.1"/>
    <property type="molecule type" value="Genomic_DNA"/>
</dbReference>
<protein>
    <recommendedName>
        <fullName evidence="4">Transmembrane protein</fullName>
    </recommendedName>
</protein>
<proteinExistence type="predicted"/>
<dbReference type="Proteomes" id="UP000823926">
    <property type="component" value="Unassembled WGS sequence"/>
</dbReference>
<comment type="caution">
    <text evidence="2">The sequence shown here is derived from an EMBL/GenBank/DDBJ whole genome shotgun (WGS) entry which is preliminary data.</text>
</comment>
<dbReference type="AlphaFoldDB" id="A0A9D1TYH6"/>
<feature type="transmembrane region" description="Helical" evidence="1">
    <location>
        <begin position="21"/>
        <end position="38"/>
    </location>
</feature>
<name>A0A9D1TYH6_9BACT</name>
<sequence>MMFREPEDPEVNPFRNYRHTVSVVALPAFVCTLLLMLASVQPTAEGIVPLWVWCLVGVMLVLGVSWGVGRLAVRYQTRHGNPHCATHIGRTYMQLVFVCTLSGLLGVGALVYCVLSGRLWLHVSLLLPSMLAAVTVALILAGVVWQLWGRRGDAE</sequence>
<feature type="transmembrane region" description="Helical" evidence="1">
    <location>
        <begin position="94"/>
        <end position="120"/>
    </location>
</feature>
<feature type="transmembrane region" description="Helical" evidence="1">
    <location>
        <begin position="50"/>
        <end position="73"/>
    </location>
</feature>
<keyword evidence="1" id="KW-0812">Transmembrane</keyword>
<feature type="transmembrane region" description="Helical" evidence="1">
    <location>
        <begin position="126"/>
        <end position="148"/>
    </location>
</feature>